<keyword evidence="8" id="KW-0418">Kinase</keyword>
<evidence type="ECO:0000259" key="15">
    <source>
        <dbReference type="PROSITE" id="PS50110"/>
    </source>
</evidence>
<dbReference type="InterPro" id="IPR036890">
    <property type="entry name" value="HATPase_C_sf"/>
</dbReference>
<dbReference type="InterPro" id="IPR003594">
    <property type="entry name" value="HATPase_dom"/>
</dbReference>
<dbReference type="InterPro" id="IPR003661">
    <property type="entry name" value="HisK_dim/P_dom"/>
</dbReference>
<dbReference type="SMART" id="SM00387">
    <property type="entry name" value="HATPase_c"/>
    <property type="match status" value="1"/>
</dbReference>
<evidence type="ECO:0000256" key="4">
    <source>
        <dbReference type="ARBA" id="ARBA00012438"/>
    </source>
</evidence>
<dbReference type="PRINTS" id="PR00344">
    <property type="entry name" value="BCTRLSENSOR"/>
</dbReference>
<dbReference type="InterPro" id="IPR036097">
    <property type="entry name" value="HisK_dim/P_sf"/>
</dbReference>
<dbReference type="Pfam" id="PF00072">
    <property type="entry name" value="Response_reg"/>
    <property type="match status" value="1"/>
</dbReference>
<dbReference type="CDD" id="cd10322">
    <property type="entry name" value="SLC5sbd"/>
    <property type="match status" value="1"/>
</dbReference>
<keyword evidence="6" id="KW-0808">Transferase</keyword>
<feature type="transmembrane region" description="Helical" evidence="13">
    <location>
        <begin position="274"/>
        <end position="298"/>
    </location>
</feature>
<dbReference type="AlphaFoldDB" id="A0A6H1UCM3"/>
<dbReference type="Gene3D" id="1.10.287.130">
    <property type="match status" value="1"/>
</dbReference>
<evidence type="ECO:0000256" key="13">
    <source>
        <dbReference type="SAM" id="Phobius"/>
    </source>
</evidence>
<feature type="transmembrane region" description="Helical" evidence="13">
    <location>
        <begin position="67"/>
        <end position="86"/>
    </location>
</feature>
<dbReference type="EC" id="2.7.13.3" evidence="4"/>
<reference evidence="16 17" key="1">
    <citation type="submission" date="2020-04" db="EMBL/GenBank/DDBJ databases">
        <title>Ferrimonas sp. S7 isolated from sea water.</title>
        <authorList>
            <person name="Bae S.S."/>
            <person name="Baek K."/>
        </authorList>
    </citation>
    <scope>NUCLEOTIDE SEQUENCE [LARGE SCALE GENOMIC DNA]</scope>
    <source>
        <strain evidence="16 17">S7</strain>
    </source>
</reference>
<dbReference type="SUPFAM" id="SSF52172">
    <property type="entry name" value="CheY-like"/>
    <property type="match status" value="1"/>
</dbReference>
<feature type="transmembrane region" description="Helical" evidence="13">
    <location>
        <begin position="433"/>
        <end position="453"/>
    </location>
</feature>
<dbReference type="InterPro" id="IPR004358">
    <property type="entry name" value="Sig_transdc_His_kin-like_C"/>
</dbReference>
<proteinExistence type="inferred from homology"/>
<keyword evidence="10 13" id="KW-0472">Membrane</keyword>
<comment type="subcellular location">
    <subcellularLocation>
        <location evidence="2">Membrane</location>
        <topology evidence="2">Multi-pass membrane protein</topology>
    </subcellularLocation>
</comment>
<comment type="similarity">
    <text evidence="3">Belongs to the sodium:solute symporter (SSF) (TC 2.A.21) family.</text>
</comment>
<feature type="transmembrane region" description="Helical" evidence="13">
    <location>
        <begin position="402"/>
        <end position="426"/>
    </location>
</feature>
<evidence type="ECO:0000313" key="16">
    <source>
        <dbReference type="EMBL" id="QIZ76389.1"/>
    </source>
</evidence>
<dbReference type="PANTHER" id="PTHR43047">
    <property type="entry name" value="TWO-COMPONENT HISTIDINE PROTEIN KINASE"/>
    <property type="match status" value="1"/>
</dbReference>
<feature type="transmembrane region" description="Helical" evidence="13">
    <location>
        <begin position="380"/>
        <end position="396"/>
    </location>
</feature>
<feature type="transmembrane region" description="Helical" evidence="13">
    <location>
        <begin position="6"/>
        <end position="24"/>
    </location>
</feature>
<dbReference type="FunFam" id="1.10.287.130:FF:000063">
    <property type="entry name" value="Hybrid sensor histidine kinase/response regulator"/>
    <property type="match status" value="1"/>
</dbReference>
<dbReference type="NCBIfam" id="NF041832">
    <property type="entry name" value="near_NosP_CTERM"/>
    <property type="match status" value="1"/>
</dbReference>
<feature type="modified residue" description="4-aspartylphosphate" evidence="11">
    <location>
        <position position="1068"/>
    </location>
</feature>
<dbReference type="CDD" id="cd00156">
    <property type="entry name" value="REC"/>
    <property type="match status" value="1"/>
</dbReference>
<evidence type="ECO:0000256" key="7">
    <source>
        <dbReference type="ARBA" id="ARBA00022692"/>
    </source>
</evidence>
<feature type="transmembrane region" description="Helical" evidence="13">
    <location>
        <begin position="153"/>
        <end position="173"/>
    </location>
</feature>
<dbReference type="RefSeq" id="WP_168659651.1">
    <property type="nucleotide sequence ID" value="NZ_CP051180.1"/>
</dbReference>
<keyword evidence="9 13" id="KW-1133">Transmembrane helix</keyword>
<accession>A0A6H1UCM3</accession>
<feature type="domain" description="Histidine kinase" evidence="14">
    <location>
        <begin position="782"/>
        <end position="994"/>
    </location>
</feature>
<comment type="catalytic activity">
    <reaction evidence="1">
        <text>ATP + protein L-histidine = ADP + protein N-phospho-L-histidine.</text>
        <dbReference type="EC" id="2.7.13.3"/>
    </reaction>
</comment>
<dbReference type="Proteomes" id="UP000501602">
    <property type="component" value="Chromosome"/>
</dbReference>
<evidence type="ECO:0000256" key="2">
    <source>
        <dbReference type="ARBA" id="ARBA00004141"/>
    </source>
</evidence>
<evidence type="ECO:0000256" key="12">
    <source>
        <dbReference type="SAM" id="Coils"/>
    </source>
</evidence>
<dbReference type="Gene3D" id="1.20.1730.10">
    <property type="entry name" value="Sodium/glucose cotransporter"/>
    <property type="match status" value="1"/>
</dbReference>
<evidence type="ECO:0000256" key="6">
    <source>
        <dbReference type="ARBA" id="ARBA00022679"/>
    </source>
</evidence>
<dbReference type="PANTHER" id="PTHR43047:SF9">
    <property type="entry name" value="HISTIDINE KINASE"/>
    <property type="match status" value="1"/>
</dbReference>
<dbReference type="InterPro" id="IPR038377">
    <property type="entry name" value="Na/Glc_symporter_sf"/>
</dbReference>
<organism evidence="16 17">
    <name type="scientific">Ferrimonas lipolytica</name>
    <dbReference type="NCBI Taxonomy" id="2724191"/>
    <lineage>
        <taxon>Bacteria</taxon>
        <taxon>Pseudomonadati</taxon>
        <taxon>Pseudomonadota</taxon>
        <taxon>Gammaproteobacteria</taxon>
        <taxon>Alteromonadales</taxon>
        <taxon>Ferrimonadaceae</taxon>
        <taxon>Ferrimonas</taxon>
    </lineage>
</organism>
<dbReference type="PROSITE" id="PS50109">
    <property type="entry name" value="HIS_KIN"/>
    <property type="match status" value="1"/>
</dbReference>
<evidence type="ECO:0000256" key="10">
    <source>
        <dbReference type="ARBA" id="ARBA00023136"/>
    </source>
</evidence>
<dbReference type="Gene3D" id="3.30.565.10">
    <property type="entry name" value="Histidine kinase-like ATPase, C-terminal domain"/>
    <property type="match status" value="1"/>
</dbReference>
<dbReference type="SUPFAM" id="SSF47384">
    <property type="entry name" value="Homodimeric domain of signal transducing histidine kinase"/>
    <property type="match status" value="1"/>
</dbReference>
<dbReference type="InterPro" id="IPR035965">
    <property type="entry name" value="PAS-like_dom_sf"/>
</dbReference>
<dbReference type="SUPFAM" id="SSF55785">
    <property type="entry name" value="PYP-like sensor domain (PAS domain)"/>
    <property type="match status" value="1"/>
</dbReference>
<dbReference type="Gene3D" id="3.40.50.2300">
    <property type="match status" value="1"/>
</dbReference>
<evidence type="ECO:0000256" key="9">
    <source>
        <dbReference type="ARBA" id="ARBA00022989"/>
    </source>
</evidence>
<dbReference type="Pfam" id="PF12860">
    <property type="entry name" value="PAS_7"/>
    <property type="match status" value="1"/>
</dbReference>
<evidence type="ECO:0000256" key="3">
    <source>
        <dbReference type="ARBA" id="ARBA00006434"/>
    </source>
</evidence>
<keyword evidence="7 13" id="KW-0812">Transmembrane</keyword>
<protein>
    <recommendedName>
        <fullName evidence="4">histidine kinase</fullName>
        <ecNumber evidence="4">2.7.13.3</ecNumber>
    </recommendedName>
</protein>
<gene>
    <name evidence="16" type="ORF">HER31_05660</name>
</gene>
<sequence>MNSSLGIVTISLLYISLLFLVAWAGERWTGKRMERALPAIYGLSLAVYCSSWSFLGTVGQAVESPWAFLPIYIGPILLFSLGFGFLRKVVGVANDQSITSVADFIAARYGKSQVLAVVVTLLALLGLMPYIALQLKAMVVSINLFQDQHPIDPSLLALGIAISLAIFAIFFGTRKLDATEHNPGMIMAVAFESIIKLAAFILVGLVVVYTAFDGPWDLFAQAKQQQKLPPLSLDLLDVAPDTIIAMAAFVALPRMFHVLVVENQRPQDINRSRWSLPIYLMLFSLFVIPLAIAGRVLIGDQASPDTYVIVLPQVLEMQWLAVVALLGAISAASSMVIVAVVSVAIMISNEWMIPLLLRSGRIRGKNFNQFSTRLLNTRRFIIVVVLFGAYGAYLQVGDAPSLARIGMLAFGAFAQLGPALVGAVYWRGGHRHGVLAGLSIGIIGWAMVLAKPIWPAVEMPFDWFGLTSDMSQLLLVMTINGLIYVAVSTMVRPSVTDRVQARIFTQTQVSDKNSERRSGAISQQDLLLLVSRFVGPERAYQHFAQQFPSSIARDTWNKHADPAMVETGERLIASVLGAASASAVLDSVLLGQDLAIDQVFSLVDDASAKILLSQDQMRGAIEHAAEGISVVDGDLNLVAWNRTYETLFDYPQDFLVAGMPVADIVRYNASLGRCGPGTVEDHVAKRVSFMKAGSAHKSERRRGDGRVIQIQGNPMPDGGFVMTFSDITDFRRQQQELTLANETLELRVAERTQELTQLNQRLLQAKAAEEQANQSKTRFLAAVGHDLMQPLNAARLFTASLLQETKHSEADRASLVNIAGSLRSAGEMLSDLLDISKLESGTLSIKRRPVALSSILEPLVVEFEAMVSGAGLRFRHRLLDVNVDTDPNMLRRVVQNFLTNALRYTDRGTILLGCRRRHGAVEIQVLDTGCGIDDADMSLIFAEFKQVDVHRGGNGLGLGLAIADRIAKVLNHPLAATSSLGRGSMFSVTVPITSEAVAAKTQTSVIANRTQPLAGIVVLCIDNEAAILSGLKSLLERWQCQVVTATCLEEAKLQLGFAGVAPDVMLADYHLDNNKTGLDAMLAIRASYGNDIPGILITADNRKELIEQVDSLNFGFMAKMVKPAALRAMMSSMLRARG</sequence>
<dbReference type="SMART" id="SM00388">
    <property type="entry name" value="HisKA"/>
    <property type="match status" value="1"/>
</dbReference>
<dbReference type="GO" id="GO:0000155">
    <property type="term" value="F:phosphorelay sensor kinase activity"/>
    <property type="evidence" value="ECO:0007669"/>
    <property type="project" value="InterPro"/>
</dbReference>
<evidence type="ECO:0000256" key="1">
    <source>
        <dbReference type="ARBA" id="ARBA00000085"/>
    </source>
</evidence>
<dbReference type="KEGG" id="fes:HER31_05660"/>
<feature type="transmembrane region" description="Helical" evidence="13">
    <location>
        <begin position="185"/>
        <end position="212"/>
    </location>
</feature>
<dbReference type="GO" id="GO:0009927">
    <property type="term" value="F:histidine phosphotransfer kinase activity"/>
    <property type="evidence" value="ECO:0007669"/>
    <property type="project" value="TreeGrafter"/>
</dbReference>
<evidence type="ECO:0000256" key="8">
    <source>
        <dbReference type="ARBA" id="ARBA00022777"/>
    </source>
</evidence>
<feature type="coiled-coil region" evidence="12">
    <location>
        <begin position="732"/>
        <end position="775"/>
    </location>
</feature>
<dbReference type="GO" id="GO:0005886">
    <property type="term" value="C:plasma membrane"/>
    <property type="evidence" value="ECO:0007669"/>
    <property type="project" value="TreeGrafter"/>
</dbReference>
<dbReference type="Pfam" id="PF00512">
    <property type="entry name" value="HisKA"/>
    <property type="match status" value="1"/>
</dbReference>
<evidence type="ECO:0000256" key="11">
    <source>
        <dbReference type="PROSITE-ProRule" id="PRU00169"/>
    </source>
</evidence>
<feature type="transmembrane region" description="Helical" evidence="13">
    <location>
        <begin position="318"/>
        <end position="347"/>
    </location>
</feature>
<evidence type="ECO:0000259" key="14">
    <source>
        <dbReference type="PROSITE" id="PS50109"/>
    </source>
</evidence>
<dbReference type="Gene3D" id="3.30.450.20">
    <property type="entry name" value="PAS domain"/>
    <property type="match status" value="1"/>
</dbReference>
<keyword evidence="12" id="KW-0175">Coiled coil</keyword>
<keyword evidence="17" id="KW-1185">Reference proteome</keyword>
<evidence type="ECO:0000256" key="5">
    <source>
        <dbReference type="ARBA" id="ARBA00022553"/>
    </source>
</evidence>
<feature type="transmembrane region" description="Helical" evidence="13">
    <location>
        <begin position="243"/>
        <end position="262"/>
    </location>
</feature>
<dbReference type="FunFam" id="3.30.565.10:FF:000049">
    <property type="entry name" value="Two-component sensor histidine kinase"/>
    <property type="match status" value="1"/>
</dbReference>
<dbReference type="PROSITE" id="PS50283">
    <property type="entry name" value="NA_SOLUT_SYMP_3"/>
    <property type="match status" value="1"/>
</dbReference>
<dbReference type="SUPFAM" id="SSF55874">
    <property type="entry name" value="ATPase domain of HSP90 chaperone/DNA topoisomerase II/histidine kinase"/>
    <property type="match status" value="1"/>
</dbReference>
<feature type="transmembrane region" description="Helical" evidence="13">
    <location>
        <begin position="36"/>
        <end position="55"/>
    </location>
</feature>
<dbReference type="Pfam" id="PF02518">
    <property type="entry name" value="HATPase_c"/>
    <property type="match status" value="1"/>
</dbReference>
<dbReference type="PROSITE" id="PS50110">
    <property type="entry name" value="RESPONSE_REGULATORY"/>
    <property type="match status" value="1"/>
</dbReference>
<feature type="transmembrane region" description="Helical" evidence="13">
    <location>
        <begin position="114"/>
        <end position="133"/>
    </location>
</feature>
<dbReference type="CDD" id="cd00082">
    <property type="entry name" value="HisKA"/>
    <property type="match status" value="1"/>
</dbReference>
<dbReference type="InterPro" id="IPR001734">
    <property type="entry name" value="Na/solute_symporter"/>
</dbReference>
<name>A0A6H1UCM3_9GAMM</name>
<dbReference type="InterPro" id="IPR001789">
    <property type="entry name" value="Sig_transdc_resp-reg_receiver"/>
</dbReference>
<dbReference type="InterPro" id="IPR011006">
    <property type="entry name" value="CheY-like_superfamily"/>
</dbReference>
<dbReference type="GO" id="GO:0022857">
    <property type="term" value="F:transmembrane transporter activity"/>
    <property type="evidence" value="ECO:0007669"/>
    <property type="project" value="InterPro"/>
</dbReference>
<dbReference type="InterPro" id="IPR005467">
    <property type="entry name" value="His_kinase_dom"/>
</dbReference>
<dbReference type="SMART" id="SM00448">
    <property type="entry name" value="REC"/>
    <property type="match status" value="1"/>
</dbReference>
<feature type="domain" description="Response regulatory" evidence="15">
    <location>
        <begin position="1017"/>
        <end position="1137"/>
    </location>
</feature>
<evidence type="ECO:0000313" key="17">
    <source>
        <dbReference type="Proteomes" id="UP000501602"/>
    </source>
</evidence>
<keyword evidence="5 11" id="KW-0597">Phosphoprotein</keyword>
<dbReference type="EMBL" id="CP051180">
    <property type="protein sequence ID" value="QIZ76389.1"/>
    <property type="molecule type" value="Genomic_DNA"/>
</dbReference>